<keyword evidence="2" id="KW-1185">Reference proteome</keyword>
<comment type="caution">
    <text evidence="1">The sequence shown here is derived from an EMBL/GenBank/DDBJ whole genome shotgun (WGS) entry which is preliminary data.</text>
</comment>
<proteinExistence type="predicted"/>
<reference evidence="2" key="1">
    <citation type="journal article" date="2019" name="Int. J. Syst. Evol. Microbiol.">
        <title>The Global Catalogue of Microorganisms (GCM) 10K type strain sequencing project: providing services to taxonomists for standard genome sequencing and annotation.</title>
        <authorList>
            <consortium name="The Broad Institute Genomics Platform"/>
            <consortium name="The Broad Institute Genome Sequencing Center for Infectious Disease"/>
            <person name="Wu L."/>
            <person name="Ma J."/>
        </authorList>
    </citation>
    <scope>NUCLEOTIDE SEQUENCE [LARGE SCALE GENOMIC DNA]</scope>
    <source>
        <strain evidence="2">JCM 31921</strain>
    </source>
</reference>
<protein>
    <submittedName>
        <fullName evidence="1">Uncharacterized protein</fullName>
    </submittedName>
</protein>
<accession>A0ABP8MQ13</accession>
<evidence type="ECO:0000313" key="1">
    <source>
        <dbReference type="EMBL" id="GAA4454175.1"/>
    </source>
</evidence>
<dbReference type="PANTHER" id="PTHR12526">
    <property type="entry name" value="GLYCOSYLTRANSFERASE"/>
    <property type="match status" value="1"/>
</dbReference>
<dbReference type="EMBL" id="BAABEZ010000022">
    <property type="protein sequence ID" value="GAA4454175.1"/>
    <property type="molecule type" value="Genomic_DNA"/>
</dbReference>
<dbReference type="Gene3D" id="3.40.50.2000">
    <property type="entry name" value="Glycogen Phosphorylase B"/>
    <property type="match status" value="2"/>
</dbReference>
<organism evidence="1 2">
    <name type="scientific">Rurimicrobium arvi</name>
    <dbReference type="NCBI Taxonomy" id="2049916"/>
    <lineage>
        <taxon>Bacteria</taxon>
        <taxon>Pseudomonadati</taxon>
        <taxon>Bacteroidota</taxon>
        <taxon>Chitinophagia</taxon>
        <taxon>Chitinophagales</taxon>
        <taxon>Chitinophagaceae</taxon>
        <taxon>Rurimicrobium</taxon>
    </lineage>
</organism>
<gene>
    <name evidence="1" type="ORF">GCM10023092_15760</name>
</gene>
<dbReference type="RefSeq" id="WP_344825020.1">
    <property type="nucleotide sequence ID" value="NZ_BAABEZ010000022.1"/>
</dbReference>
<dbReference type="Proteomes" id="UP001501410">
    <property type="component" value="Unassembled WGS sequence"/>
</dbReference>
<sequence>MHRKKILFLLPYPLHKAPSQRFRVENLLFLLDGKFEYELSTFLSEDDWKILYQPGHHVQKALGIARGFLRRAALVLFGSFRYDYIFIHREAAPLGPPVFEYILARILRKKYIFDFDDAIWIPNTSAQNKIASRLKCFWKIRPICRWAHRVSAGNDFLVNYAEHSGRKTPATRIPTVVNTETRYNRIKQHQEGRVVVGWTGSHSTLKFLEPLMPVIQRLQKECDIDFLVIADKKPDLPLSDWQFCPWNEQTEIEDLLKIDVGVMPLVHDAWSEGKCGFKLIQYLSLGIPAVANSVGVNKLIVEDGINGFLADDDDRWYLSLKQLITDASLRKRMGESGRAKMVAGYSISSQSEAFLGLFS</sequence>
<evidence type="ECO:0000313" key="2">
    <source>
        <dbReference type="Proteomes" id="UP001501410"/>
    </source>
</evidence>
<dbReference type="Pfam" id="PF13692">
    <property type="entry name" value="Glyco_trans_1_4"/>
    <property type="match status" value="1"/>
</dbReference>
<name>A0ABP8MQ13_9BACT</name>
<dbReference type="SUPFAM" id="SSF53756">
    <property type="entry name" value="UDP-Glycosyltransferase/glycogen phosphorylase"/>
    <property type="match status" value="1"/>
</dbReference>